<gene>
    <name evidence="2" type="ORF">MNB_SV-15-312</name>
</gene>
<proteinExistence type="predicted"/>
<feature type="transmembrane region" description="Helical" evidence="1">
    <location>
        <begin position="112"/>
        <end position="131"/>
    </location>
</feature>
<name>A0A1W1EIM2_9ZZZZ</name>
<protein>
    <submittedName>
        <fullName evidence="2">Uncharacterized protein</fullName>
    </submittedName>
</protein>
<evidence type="ECO:0000313" key="2">
    <source>
        <dbReference type="EMBL" id="SHO80709.1"/>
    </source>
</evidence>
<feature type="transmembrane region" description="Helical" evidence="1">
    <location>
        <begin position="72"/>
        <end position="91"/>
    </location>
</feature>
<dbReference type="AlphaFoldDB" id="A0A1W1EIM2"/>
<feature type="transmembrane region" description="Helical" evidence="1">
    <location>
        <begin position="6"/>
        <end position="31"/>
    </location>
</feature>
<keyword evidence="1" id="KW-0472">Membrane</keyword>
<accession>A0A1W1EIM2</accession>
<keyword evidence="1" id="KW-0812">Transmembrane</keyword>
<keyword evidence="1" id="KW-1133">Transmembrane helix</keyword>
<reference evidence="2" key="1">
    <citation type="submission" date="2016-10" db="EMBL/GenBank/DDBJ databases">
        <authorList>
            <person name="de Groot N.N."/>
        </authorList>
    </citation>
    <scope>NUCLEOTIDE SEQUENCE</scope>
</reference>
<evidence type="ECO:0000256" key="1">
    <source>
        <dbReference type="SAM" id="Phobius"/>
    </source>
</evidence>
<organism evidence="2">
    <name type="scientific">hydrothermal vent metagenome</name>
    <dbReference type="NCBI Taxonomy" id="652676"/>
    <lineage>
        <taxon>unclassified sequences</taxon>
        <taxon>metagenomes</taxon>
        <taxon>ecological metagenomes</taxon>
    </lineage>
</organism>
<feature type="transmembrane region" description="Helical" evidence="1">
    <location>
        <begin position="43"/>
        <end position="66"/>
    </location>
</feature>
<dbReference type="EMBL" id="FRYL01000016">
    <property type="protein sequence ID" value="SHO80709.1"/>
    <property type="molecule type" value="Genomic_DNA"/>
</dbReference>
<sequence>MLEEILWYHTVTINLFLLTIIAGLLLPILHYNKAYIISKWTKIYGYTYYALVTMVAFDGLVMLIVAKKEMSMNIYFMIGAFLLLIALEVYHTVRFRIYLKDIKNEQINFRKYSIIIAILQILVIVPFIIIYI</sequence>